<comment type="caution">
    <text evidence="2">The sequence shown here is derived from an EMBL/GenBank/DDBJ whole genome shotgun (WGS) entry which is preliminary data.</text>
</comment>
<dbReference type="OrthoDB" id="16851at2759"/>
<reference evidence="2" key="1">
    <citation type="journal article" date="2021" name="Genome Biol. Evol.">
        <title>The assembled and annotated genome of the fairy-ring fungus Marasmius oreades.</title>
        <authorList>
            <person name="Hiltunen M."/>
            <person name="Ament-Velasquez S.L."/>
            <person name="Johannesson H."/>
        </authorList>
    </citation>
    <scope>NUCLEOTIDE SEQUENCE</scope>
    <source>
        <strain evidence="2">03SP1</strain>
    </source>
</reference>
<feature type="compositionally biased region" description="Polar residues" evidence="1">
    <location>
        <begin position="139"/>
        <end position="148"/>
    </location>
</feature>
<evidence type="ECO:0000313" key="2">
    <source>
        <dbReference type="EMBL" id="KAG7091768.1"/>
    </source>
</evidence>
<dbReference type="KEGG" id="more:E1B28_008170"/>
<sequence length="444" mass="49005">MISYSGKRKTLEDAEGEEDVFTRKRVLHCDHSSTKASEANESDLLTLLDLTSASSETDIHERFEEIAEYLLSRRFQLVIRRHGLLEPDCEEEICYELLEIEFYLWKSGCHEDPFTHGSEEQRISGQWYFHRAPRKSNDSSRSQTSTTGYRGGTRKGLDLTLGGPAVESLKPPAATNSTSSRYFTNLDAPSATDVLKPGSSPMANPPGHELRGGILLRSMRRVDDGKIISGPSLLVDEILKQSAQHGSGTLTISELVGCKWGGNRSAFIFCGQEVPAPEQRLPVMFLRPVKSNAKDADPPITPPIYSSPRIGLELSHPGTLPVSSHPRVRYLDRRYRYFVHPNLLTKNGRVQTFLGILDAVISESSSFDPGIPGRARIQTVSKERISQLTGLTAACATNYLTYYLDGYDRGTLENFVGTAGKGASASPATYLRMMGTLVKMINGS</sequence>
<dbReference type="RefSeq" id="XP_043008238.1">
    <property type="nucleotide sequence ID" value="XM_043152955.1"/>
</dbReference>
<dbReference type="AlphaFoldDB" id="A0A9P7RZC1"/>
<accession>A0A9P7RZC1</accession>
<gene>
    <name evidence="2" type="ORF">E1B28_008170</name>
</gene>
<feature type="region of interest" description="Disordered" evidence="1">
    <location>
        <begin position="132"/>
        <end position="182"/>
    </location>
</feature>
<evidence type="ECO:0000313" key="3">
    <source>
        <dbReference type="Proteomes" id="UP001049176"/>
    </source>
</evidence>
<dbReference type="EMBL" id="CM032185">
    <property type="protein sequence ID" value="KAG7091768.1"/>
    <property type="molecule type" value="Genomic_DNA"/>
</dbReference>
<organism evidence="2 3">
    <name type="scientific">Marasmius oreades</name>
    <name type="common">fairy-ring Marasmius</name>
    <dbReference type="NCBI Taxonomy" id="181124"/>
    <lineage>
        <taxon>Eukaryota</taxon>
        <taxon>Fungi</taxon>
        <taxon>Dikarya</taxon>
        <taxon>Basidiomycota</taxon>
        <taxon>Agaricomycotina</taxon>
        <taxon>Agaricomycetes</taxon>
        <taxon>Agaricomycetidae</taxon>
        <taxon>Agaricales</taxon>
        <taxon>Marasmiineae</taxon>
        <taxon>Marasmiaceae</taxon>
        <taxon>Marasmius</taxon>
    </lineage>
</organism>
<dbReference type="GeneID" id="66077246"/>
<proteinExistence type="predicted"/>
<dbReference type="Proteomes" id="UP001049176">
    <property type="component" value="Chromosome 5"/>
</dbReference>
<name>A0A9P7RZC1_9AGAR</name>
<evidence type="ECO:0000256" key="1">
    <source>
        <dbReference type="SAM" id="MobiDB-lite"/>
    </source>
</evidence>
<protein>
    <submittedName>
        <fullName evidence="2">Uncharacterized protein</fullName>
    </submittedName>
</protein>
<keyword evidence="3" id="KW-1185">Reference proteome</keyword>